<dbReference type="PIRSF" id="PIRSF001259">
    <property type="entry name" value="RibA"/>
    <property type="match status" value="1"/>
</dbReference>
<keyword evidence="16 19" id="KW-0511">Multifunctional enzyme</keyword>
<dbReference type="SUPFAM" id="SSF55821">
    <property type="entry name" value="YrdC/RibB"/>
    <property type="match status" value="1"/>
</dbReference>
<evidence type="ECO:0000256" key="9">
    <source>
        <dbReference type="ARBA" id="ARBA00022741"/>
    </source>
</evidence>
<feature type="binding site" evidence="19">
    <location>
        <begin position="140"/>
        <end position="144"/>
    </location>
    <ligand>
        <name>D-ribulose 5-phosphate</name>
        <dbReference type="ChEBI" id="CHEBI:58121"/>
    </ligand>
</feature>
<feature type="binding site" evidence="19">
    <location>
        <position position="317"/>
    </location>
    <ligand>
        <name>GTP</name>
        <dbReference type="ChEBI" id="CHEBI:37565"/>
    </ligand>
</feature>
<dbReference type="PANTHER" id="PTHR21327:SF18">
    <property type="entry name" value="3,4-DIHYDROXY-2-BUTANONE 4-PHOSPHATE SYNTHASE"/>
    <property type="match status" value="1"/>
</dbReference>
<dbReference type="InterPro" id="IPR000422">
    <property type="entry name" value="DHBP_synthase_RibB"/>
</dbReference>
<dbReference type="GO" id="GO:0005525">
    <property type="term" value="F:GTP binding"/>
    <property type="evidence" value="ECO:0007669"/>
    <property type="project" value="UniProtKB-KW"/>
</dbReference>
<keyword evidence="7 19" id="KW-0686">Riboflavin biosynthesis</keyword>
<evidence type="ECO:0000256" key="16">
    <source>
        <dbReference type="ARBA" id="ARBA00023268"/>
    </source>
</evidence>
<evidence type="ECO:0000256" key="5">
    <source>
        <dbReference type="ARBA" id="ARBA00004904"/>
    </source>
</evidence>
<feature type="binding site" evidence="19">
    <location>
        <position position="257"/>
    </location>
    <ligand>
        <name>Zn(2+)</name>
        <dbReference type="ChEBI" id="CHEBI:29105"/>
        <note>catalytic</note>
    </ligand>
</feature>
<comment type="cofactor">
    <cofactor evidence="19">
        <name>Mg(2+)</name>
        <dbReference type="ChEBI" id="CHEBI:18420"/>
    </cofactor>
    <cofactor evidence="19">
        <name>Mn(2+)</name>
        <dbReference type="ChEBI" id="CHEBI:29035"/>
    </cofactor>
    <text evidence="19">Binds 2 divalent metal cations per subunit. Magnesium or manganese.</text>
</comment>
<dbReference type="NCBIfam" id="NF006803">
    <property type="entry name" value="PRK09311.1"/>
    <property type="match status" value="1"/>
</dbReference>
<reference evidence="21 22" key="1">
    <citation type="journal article" date="2007" name="Proc. Natl. Acad. Sci. U.S.A.">
        <title>Genome and proteome of long-chain alkane degrading Geobacillus thermodenitrificans NG80-2 isolated from a deep-subsurface oil reservoir.</title>
        <authorList>
            <person name="Feng L."/>
            <person name="Wang W."/>
            <person name="Cheng J."/>
            <person name="Ren Y."/>
            <person name="Zhao G."/>
            <person name="Gao C."/>
            <person name="Tang Y."/>
            <person name="Liu X."/>
            <person name="Han W."/>
            <person name="Peng X."/>
            <person name="Liu R."/>
            <person name="Wang L."/>
        </authorList>
    </citation>
    <scope>NUCLEOTIDE SEQUENCE [LARGE SCALE GENOMIC DNA]</scope>
    <source>
        <strain evidence="21 22">NG80-2</strain>
    </source>
</reference>
<feature type="binding site" evidence="19">
    <location>
        <position position="164"/>
    </location>
    <ligand>
        <name>D-ribulose 5-phosphate</name>
        <dbReference type="ChEBI" id="CHEBI:58121"/>
    </ligand>
</feature>
<dbReference type="GO" id="GO:0005829">
    <property type="term" value="C:cytosol"/>
    <property type="evidence" value="ECO:0007669"/>
    <property type="project" value="TreeGrafter"/>
</dbReference>
<dbReference type="HAMAP" id="MF_01283">
    <property type="entry name" value="RibBA"/>
    <property type="match status" value="1"/>
</dbReference>
<evidence type="ECO:0000256" key="4">
    <source>
        <dbReference type="ARBA" id="ARBA00004853"/>
    </source>
</evidence>
<dbReference type="eggNOG" id="COG0108">
    <property type="taxonomic scope" value="Bacteria"/>
</dbReference>
<gene>
    <name evidence="19" type="primary">ribBA</name>
    <name evidence="21" type="ordered locus">GTNG_2223</name>
</gene>
<name>A4IQG8_GEOTN</name>
<dbReference type="FunFam" id="3.90.870.10:FF:000001">
    <property type="entry name" value="Riboflavin biosynthesis protein RibBA"/>
    <property type="match status" value="1"/>
</dbReference>
<dbReference type="Proteomes" id="UP000001578">
    <property type="component" value="Chromosome"/>
</dbReference>
<evidence type="ECO:0000256" key="18">
    <source>
        <dbReference type="ARBA" id="ARBA00049295"/>
    </source>
</evidence>
<keyword evidence="10 19" id="KW-0378">Hydrolase</keyword>
<organism evidence="21 22">
    <name type="scientific">Geobacillus thermodenitrificans (strain NG80-2)</name>
    <dbReference type="NCBI Taxonomy" id="420246"/>
    <lineage>
        <taxon>Bacteria</taxon>
        <taxon>Bacillati</taxon>
        <taxon>Bacillota</taxon>
        <taxon>Bacilli</taxon>
        <taxon>Bacillales</taxon>
        <taxon>Anoxybacillaceae</taxon>
        <taxon>Geobacillus</taxon>
    </lineage>
</organism>
<dbReference type="HAMAP" id="MF_00179">
    <property type="entry name" value="RibA"/>
    <property type="match status" value="1"/>
</dbReference>
<feature type="binding site" evidence="19">
    <location>
        <position position="357"/>
    </location>
    <ligand>
        <name>GTP</name>
        <dbReference type="ChEBI" id="CHEBI:37565"/>
    </ligand>
</feature>
<dbReference type="InterPro" id="IPR016299">
    <property type="entry name" value="Riboflavin_synth_RibBA"/>
</dbReference>
<comment type="function">
    <text evidence="17 19">Catalyzes the conversion of GTP to 2,5-diamino-6-ribosylamino-4(3H)-pyrimidinone 5'-phosphate (DARP), formate and pyrophosphate.</text>
</comment>
<evidence type="ECO:0000256" key="3">
    <source>
        <dbReference type="ARBA" id="ARBA00002284"/>
    </source>
</evidence>
<dbReference type="GO" id="GO:0008270">
    <property type="term" value="F:zinc ion binding"/>
    <property type="evidence" value="ECO:0007669"/>
    <property type="project" value="UniProtKB-UniRule"/>
</dbReference>
<dbReference type="HOGENOM" id="CLU_020273_1_2_9"/>
<keyword evidence="11 19" id="KW-0862">Zinc</keyword>
<dbReference type="InterPro" id="IPR036144">
    <property type="entry name" value="RibA-like_sf"/>
</dbReference>
<dbReference type="InterPro" id="IPR000926">
    <property type="entry name" value="RibA"/>
</dbReference>
<dbReference type="PANTHER" id="PTHR21327">
    <property type="entry name" value="GTP CYCLOHYDROLASE II-RELATED"/>
    <property type="match status" value="1"/>
</dbReference>
<comment type="pathway">
    <text evidence="5 19">Cofactor biosynthesis; riboflavin biosynthesis; 2-hydroxy-3-oxobutyl phosphate from D-ribulose 5-phosphate: step 1/1.</text>
</comment>
<keyword evidence="13 19" id="KW-0342">GTP-binding</keyword>
<feature type="region of interest" description="GTP cyclohydrolase II" evidence="19">
    <location>
        <begin position="202"/>
        <end position="399"/>
    </location>
</feature>
<comment type="similarity">
    <text evidence="19">In the C-terminal section; belongs to the GTP cyclohydrolase II family.</text>
</comment>
<keyword evidence="9 19" id="KW-0547">Nucleotide-binding</keyword>
<keyword evidence="12 19" id="KW-0460">Magnesium</keyword>
<dbReference type="Gene3D" id="3.90.870.10">
    <property type="entry name" value="DHBP synthase"/>
    <property type="match status" value="1"/>
</dbReference>
<protein>
    <recommendedName>
        <fullName evidence="19">Riboflavin biosynthesis protein RibBA</fullName>
    </recommendedName>
    <domain>
        <recommendedName>
            <fullName evidence="19">3,4-dihydroxy-2-butanone 4-phosphate synthase</fullName>
            <shortName evidence="19">DHBP synthase</shortName>
            <ecNumber evidence="19">4.1.99.12</ecNumber>
        </recommendedName>
    </domain>
    <domain>
        <recommendedName>
            <fullName evidence="19">GTP cyclohydrolase-2</fullName>
            <ecNumber evidence="19">3.5.4.25</ecNumber>
        </recommendedName>
        <alternativeName>
            <fullName evidence="19">GTP cyclohydrolase II</fullName>
        </alternativeName>
    </domain>
</protein>
<keyword evidence="15 19" id="KW-0456">Lyase</keyword>
<comment type="cofactor">
    <cofactor evidence="19">
        <name>Zn(2+)</name>
        <dbReference type="ChEBI" id="CHEBI:29105"/>
    </cofactor>
    <text evidence="19">Binds 1 zinc ion per subunit.</text>
</comment>
<accession>A4IQG8</accession>
<dbReference type="eggNOG" id="COG0807">
    <property type="taxonomic scope" value="Bacteria"/>
</dbReference>
<dbReference type="EC" id="3.5.4.25" evidence="19"/>
<dbReference type="GO" id="GO:0008686">
    <property type="term" value="F:3,4-dihydroxy-2-butanone-4-phosphate synthase activity"/>
    <property type="evidence" value="ECO:0007669"/>
    <property type="project" value="UniProtKB-UniRule"/>
</dbReference>
<dbReference type="UniPathway" id="UPA00275">
    <property type="reaction ID" value="UER00399"/>
</dbReference>
<dbReference type="Pfam" id="PF00926">
    <property type="entry name" value="DHBP_synthase"/>
    <property type="match status" value="1"/>
</dbReference>
<feature type="binding site" evidence="19">
    <location>
        <position position="33"/>
    </location>
    <ligand>
        <name>D-ribulose 5-phosphate</name>
        <dbReference type="ChEBI" id="CHEBI:58121"/>
    </ligand>
</feature>
<evidence type="ECO:0000256" key="11">
    <source>
        <dbReference type="ARBA" id="ARBA00022833"/>
    </source>
</evidence>
<dbReference type="NCBIfam" id="TIGR00505">
    <property type="entry name" value="ribA"/>
    <property type="match status" value="1"/>
</dbReference>
<dbReference type="NCBIfam" id="TIGR00506">
    <property type="entry name" value="ribB"/>
    <property type="match status" value="1"/>
</dbReference>
<feature type="active site" description="Nucleophile; for GTP cyclohydrolase activity" evidence="19">
    <location>
        <position position="331"/>
    </location>
</feature>
<dbReference type="Pfam" id="PF00925">
    <property type="entry name" value="GTP_cyclohydro2"/>
    <property type="match status" value="1"/>
</dbReference>
<proteinExistence type="inferred from homology"/>
<comment type="pathway">
    <text evidence="4 19">Cofactor biosynthesis; riboflavin biosynthesis; 5-amino-6-(D-ribitylamino)uracil from GTP: step 1/4.</text>
</comment>
<feature type="binding site" evidence="19">
    <location>
        <begin position="28"/>
        <end position="29"/>
    </location>
    <ligand>
        <name>D-ribulose 5-phosphate</name>
        <dbReference type="ChEBI" id="CHEBI:58121"/>
    </ligand>
</feature>
<feature type="active site" description="Proton acceptor; for GTP cyclohydrolase activity" evidence="19">
    <location>
        <position position="329"/>
    </location>
</feature>
<evidence type="ECO:0000256" key="10">
    <source>
        <dbReference type="ARBA" id="ARBA00022801"/>
    </source>
</evidence>
<feature type="binding site" evidence="19">
    <location>
        <position position="273"/>
    </location>
    <ligand>
        <name>GTP</name>
        <dbReference type="ChEBI" id="CHEBI:37565"/>
    </ligand>
</feature>
<dbReference type="InterPro" id="IPR017945">
    <property type="entry name" value="DHBP_synth_RibB-like_a/b_dom"/>
</dbReference>
<evidence type="ECO:0000256" key="12">
    <source>
        <dbReference type="ARBA" id="ARBA00022842"/>
    </source>
</evidence>
<evidence type="ECO:0000313" key="21">
    <source>
        <dbReference type="EMBL" id="ABO67572.1"/>
    </source>
</evidence>
<evidence type="ECO:0000256" key="6">
    <source>
        <dbReference type="ARBA" id="ARBA00005520"/>
    </source>
</evidence>
<evidence type="ECO:0000256" key="14">
    <source>
        <dbReference type="ARBA" id="ARBA00023211"/>
    </source>
</evidence>
<feature type="domain" description="GTP cyclohydrolase II" evidence="20">
    <location>
        <begin position="208"/>
        <end position="373"/>
    </location>
</feature>
<comment type="function">
    <text evidence="3 19">Catalyzes the conversion of D-ribulose 5-phosphate to formate and 3,4-dihydroxy-2-butanone 4-phosphate.</text>
</comment>
<evidence type="ECO:0000256" key="15">
    <source>
        <dbReference type="ARBA" id="ARBA00023239"/>
    </source>
</evidence>
<feature type="site" description="Essential for DHBP synthase activity" evidence="19">
    <location>
        <position position="126"/>
    </location>
</feature>
<feature type="binding site" evidence="19">
    <location>
        <position position="143"/>
    </location>
    <ligand>
        <name>Mg(2+)</name>
        <dbReference type="ChEBI" id="CHEBI:18420"/>
        <label>2</label>
    </ligand>
</feature>
<dbReference type="SUPFAM" id="SSF142695">
    <property type="entry name" value="RibA-like"/>
    <property type="match status" value="1"/>
</dbReference>
<evidence type="ECO:0000256" key="17">
    <source>
        <dbReference type="ARBA" id="ARBA00043932"/>
    </source>
</evidence>
<dbReference type="GO" id="GO:0003935">
    <property type="term" value="F:GTP cyclohydrolase II activity"/>
    <property type="evidence" value="ECO:0007669"/>
    <property type="project" value="UniProtKB-UniRule"/>
</dbReference>
<keyword evidence="8 19" id="KW-0479">Metal-binding</keyword>
<feature type="region of interest" description="DHBP synthase" evidence="19">
    <location>
        <begin position="1"/>
        <end position="201"/>
    </location>
</feature>
<dbReference type="GO" id="GO:0000287">
    <property type="term" value="F:magnesium ion binding"/>
    <property type="evidence" value="ECO:0007669"/>
    <property type="project" value="UniProtKB-UniRule"/>
</dbReference>
<sequence length="399" mass="44042">MAMFDTIEAALAALKNGEVIIVCDDEDRENEGDFVALAEKATPDVINFMITHGRGLVCVPITEELAARLELEPMVAHNTDAHGTAFTVSVDYKTTTTGISAYERAATIQALLDPNVKASDFKRPGHIFPLIAKKGGVLRRAGHTEAAVDLARLCGAKPAGVICEIIKEDGTMARVPDLRHIADQFGLKMITIKDLIAYRSQREKLVKREVEISLPTEFGEFRAIGYTNILDGKEHVALVKGEIVPDKAILVRVHSECLTGDVFGSYRCDCGPQLHAALRQIEAEGNGVLLYMRQEGRGIGLMNKLRAYKLQEQGYDTVEANEKLGFPADLRDYGIGAQILKDLGVTKMRLLTNNPRKIAGLKGHGLEVVERVPLQMPPTKENEKYLRTKYEKLGHMLHF</sequence>
<dbReference type="KEGG" id="gtn:GTNG_2223"/>
<evidence type="ECO:0000256" key="2">
    <source>
        <dbReference type="ARBA" id="ARBA00001936"/>
    </source>
</evidence>
<evidence type="ECO:0000256" key="8">
    <source>
        <dbReference type="ARBA" id="ARBA00022723"/>
    </source>
</evidence>
<dbReference type="Gene3D" id="3.40.50.10990">
    <property type="entry name" value="GTP cyclohydrolase II"/>
    <property type="match status" value="1"/>
</dbReference>
<evidence type="ECO:0000256" key="13">
    <source>
        <dbReference type="ARBA" id="ARBA00023134"/>
    </source>
</evidence>
<comment type="catalytic activity">
    <reaction evidence="1 19">
        <text>D-ribulose 5-phosphate = (2S)-2-hydroxy-3-oxobutyl phosphate + formate + H(+)</text>
        <dbReference type="Rhea" id="RHEA:18457"/>
        <dbReference type="ChEBI" id="CHEBI:15378"/>
        <dbReference type="ChEBI" id="CHEBI:15740"/>
        <dbReference type="ChEBI" id="CHEBI:58121"/>
        <dbReference type="ChEBI" id="CHEBI:58830"/>
        <dbReference type="EC" id="4.1.99.12"/>
    </reaction>
</comment>
<evidence type="ECO:0000259" key="20">
    <source>
        <dbReference type="Pfam" id="PF00925"/>
    </source>
</evidence>
<evidence type="ECO:0000256" key="19">
    <source>
        <dbReference type="HAMAP-Rule" id="MF_01283"/>
    </source>
</evidence>
<evidence type="ECO:0000256" key="7">
    <source>
        <dbReference type="ARBA" id="ARBA00022619"/>
    </source>
</evidence>
<dbReference type="EMBL" id="CP000557">
    <property type="protein sequence ID" value="ABO67572.1"/>
    <property type="molecule type" value="Genomic_DNA"/>
</dbReference>
<dbReference type="EC" id="4.1.99.12" evidence="19"/>
<dbReference type="AlphaFoldDB" id="A4IQG8"/>
<feature type="binding site" evidence="19">
    <location>
        <begin position="252"/>
        <end position="256"/>
    </location>
    <ligand>
        <name>GTP</name>
        <dbReference type="ChEBI" id="CHEBI:37565"/>
    </ligand>
</feature>
<feature type="site" description="Essential for DHBP synthase activity" evidence="19">
    <location>
        <position position="164"/>
    </location>
</feature>
<dbReference type="HAMAP" id="MF_00180">
    <property type="entry name" value="RibB"/>
    <property type="match status" value="1"/>
</dbReference>
<comment type="similarity">
    <text evidence="6 19">In the N-terminal section; belongs to the DHBP synthase family.</text>
</comment>
<dbReference type="NCBIfam" id="NF001591">
    <property type="entry name" value="PRK00393.1"/>
    <property type="match status" value="1"/>
</dbReference>
<dbReference type="CDD" id="cd00641">
    <property type="entry name" value="GTP_cyclohydro2"/>
    <property type="match status" value="1"/>
</dbReference>
<dbReference type="GO" id="GO:0030145">
    <property type="term" value="F:manganese ion binding"/>
    <property type="evidence" value="ECO:0007669"/>
    <property type="project" value="UniProtKB-UniRule"/>
</dbReference>
<feature type="binding site" evidence="19">
    <location>
        <begin position="295"/>
        <end position="297"/>
    </location>
    <ligand>
        <name>GTP</name>
        <dbReference type="ChEBI" id="CHEBI:37565"/>
    </ligand>
</feature>
<feature type="binding site" evidence="19">
    <location>
        <position position="268"/>
    </location>
    <ligand>
        <name>Zn(2+)</name>
        <dbReference type="ChEBI" id="CHEBI:29105"/>
        <note>catalytic</note>
    </ligand>
</feature>
<comment type="cofactor">
    <cofactor evidence="2">
        <name>Mn(2+)</name>
        <dbReference type="ChEBI" id="CHEBI:29035"/>
    </cofactor>
</comment>
<evidence type="ECO:0000256" key="1">
    <source>
        <dbReference type="ARBA" id="ARBA00000141"/>
    </source>
</evidence>
<feature type="binding site" evidence="19">
    <location>
        <position position="29"/>
    </location>
    <ligand>
        <name>Mg(2+)</name>
        <dbReference type="ChEBI" id="CHEBI:18420"/>
        <label>2</label>
    </ligand>
</feature>
<dbReference type="InterPro" id="IPR032677">
    <property type="entry name" value="GTP_cyclohydro_II"/>
</dbReference>
<dbReference type="FunFam" id="3.40.50.10990:FF:000001">
    <property type="entry name" value="Riboflavin biosynthesis protein RibBA"/>
    <property type="match status" value="1"/>
</dbReference>
<comment type="catalytic activity">
    <reaction evidence="18 19">
        <text>GTP + 4 H2O = 2,5-diamino-6-hydroxy-4-(5-phosphoribosylamino)-pyrimidine + formate + 2 phosphate + 3 H(+)</text>
        <dbReference type="Rhea" id="RHEA:23704"/>
        <dbReference type="ChEBI" id="CHEBI:15377"/>
        <dbReference type="ChEBI" id="CHEBI:15378"/>
        <dbReference type="ChEBI" id="CHEBI:15740"/>
        <dbReference type="ChEBI" id="CHEBI:37565"/>
        <dbReference type="ChEBI" id="CHEBI:43474"/>
        <dbReference type="ChEBI" id="CHEBI:58614"/>
        <dbReference type="EC" id="3.5.4.25"/>
    </reaction>
</comment>
<evidence type="ECO:0000313" key="22">
    <source>
        <dbReference type="Proteomes" id="UP000001578"/>
    </source>
</evidence>
<keyword evidence="14 19" id="KW-0464">Manganese</keyword>
<feature type="binding site" evidence="19">
    <location>
        <position position="29"/>
    </location>
    <ligand>
        <name>Mg(2+)</name>
        <dbReference type="ChEBI" id="CHEBI:18420"/>
        <label>1</label>
    </ligand>
</feature>
<feature type="binding site" evidence="19">
    <location>
        <position position="270"/>
    </location>
    <ligand>
        <name>Zn(2+)</name>
        <dbReference type="ChEBI" id="CHEBI:29105"/>
        <note>catalytic</note>
    </ligand>
</feature>
<feature type="binding site" evidence="19">
    <location>
        <position position="352"/>
    </location>
    <ligand>
        <name>GTP</name>
        <dbReference type="ChEBI" id="CHEBI:37565"/>
    </ligand>
</feature>
<dbReference type="GO" id="GO:0009231">
    <property type="term" value="P:riboflavin biosynthetic process"/>
    <property type="evidence" value="ECO:0007669"/>
    <property type="project" value="UniProtKB-UniRule"/>
</dbReference>